<dbReference type="InterPro" id="IPR051243">
    <property type="entry name" value="PcG_WD-repeat"/>
</dbReference>
<name>A0AAQ3MYH1_VIGMU</name>
<evidence type="ECO:0000256" key="6">
    <source>
        <dbReference type="PROSITE-ProRule" id="PRU00221"/>
    </source>
</evidence>
<dbReference type="InterPro" id="IPR036322">
    <property type="entry name" value="WD40_repeat_dom_sf"/>
</dbReference>
<dbReference type="SMART" id="SM00320">
    <property type="entry name" value="WD40"/>
    <property type="match status" value="2"/>
</dbReference>
<accession>A0AAQ3MYH1</accession>
<evidence type="ECO:0000256" key="5">
    <source>
        <dbReference type="ARBA" id="ARBA00023163"/>
    </source>
</evidence>
<dbReference type="PROSITE" id="PS50082">
    <property type="entry name" value="WD_REPEATS_2"/>
    <property type="match status" value="1"/>
</dbReference>
<evidence type="ECO:0008006" key="9">
    <source>
        <dbReference type="Google" id="ProtNLM"/>
    </source>
</evidence>
<dbReference type="SUPFAM" id="SSF50978">
    <property type="entry name" value="WD40 repeat-like"/>
    <property type="match status" value="1"/>
</dbReference>
<dbReference type="InterPro" id="IPR001680">
    <property type="entry name" value="WD40_rpt"/>
</dbReference>
<dbReference type="EMBL" id="CP144693">
    <property type="protein sequence ID" value="WVZ00225.1"/>
    <property type="molecule type" value="Genomic_DNA"/>
</dbReference>
<feature type="repeat" description="WD" evidence="6">
    <location>
        <begin position="123"/>
        <end position="158"/>
    </location>
</feature>
<evidence type="ECO:0000313" key="7">
    <source>
        <dbReference type="EMBL" id="WVZ00225.1"/>
    </source>
</evidence>
<evidence type="ECO:0000256" key="4">
    <source>
        <dbReference type="ARBA" id="ARBA00023015"/>
    </source>
</evidence>
<keyword evidence="5" id="KW-0804">Transcription</keyword>
<reference evidence="7 8" key="1">
    <citation type="journal article" date="2023" name="Life. Sci Alliance">
        <title>Evolutionary insights into 3D genome organization and epigenetic landscape of Vigna mungo.</title>
        <authorList>
            <person name="Junaid A."/>
            <person name="Singh B."/>
            <person name="Bhatia S."/>
        </authorList>
    </citation>
    <scope>NUCLEOTIDE SEQUENCE [LARGE SCALE GENOMIC DNA]</scope>
    <source>
        <strain evidence="7">Urdbean</strain>
    </source>
</reference>
<keyword evidence="8" id="KW-1185">Reference proteome</keyword>
<comment type="similarity">
    <text evidence="1">Belongs to the WD repeat ESC family.</text>
</comment>
<dbReference type="InterPro" id="IPR015943">
    <property type="entry name" value="WD40/YVTN_repeat-like_dom_sf"/>
</dbReference>
<evidence type="ECO:0000313" key="8">
    <source>
        <dbReference type="Proteomes" id="UP001374535"/>
    </source>
</evidence>
<protein>
    <recommendedName>
        <fullName evidence="9">Polycomb group protein FERTILIZATION-INDEPENDENT ENDOSPERM</fullName>
    </recommendedName>
</protein>
<evidence type="ECO:0000256" key="3">
    <source>
        <dbReference type="ARBA" id="ARBA00022737"/>
    </source>
</evidence>
<keyword evidence="3" id="KW-0677">Repeat</keyword>
<proteinExistence type="inferred from homology"/>
<keyword evidence="4" id="KW-0805">Transcription regulation</keyword>
<dbReference type="Proteomes" id="UP001374535">
    <property type="component" value="Chromosome 8"/>
</dbReference>
<dbReference type="PANTHER" id="PTHR10253">
    <property type="entry name" value="POLYCOMB PROTEIN"/>
    <property type="match status" value="1"/>
</dbReference>
<gene>
    <name evidence="7" type="ORF">V8G54_026294</name>
</gene>
<sequence length="216" mass="24453">MEDEGCEPVVGSLAPAKKKEYRITNRLQEGQRPIYAVAFNFLDSRYLNVFVTVGGNRSYVDEDACSDEESPFIVAGGSKGIIRVIDAGRESIYRYFSYSNELDESLRLWNTQTGICILIFAGAGGHRNEILSVDFHPSDIYRICSCGMDTTVKIWSIKDFWTYVEKSFTWTDHPSKFPTKFVQHPVYTASVHVNYVDCTRWLGDFILSKTTLPGGI</sequence>
<organism evidence="7 8">
    <name type="scientific">Vigna mungo</name>
    <name type="common">Black gram</name>
    <name type="synonym">Phaseolus mungo</name>
    <dbReference type="NCBI Taxonomy" id="3915"/>
    <lineage>
        <taxon>Eukaryota</taxon>
        <taxon>Viridiplantae</taxon>
        <taxon>Streptophyta</taxon>
        <taxon>Embryophyta</taxon>
        <taxon>Tracheophyta</taxon>
        <taxon>Spermatophyta</taxon>
        <taxon>Magnoliopsida</taxon>
        <taxon>eudicotyledons</taxon>
        <taxon>Gunneridae</taxon>
        <taxon>Pentapetalae</taxon>
        <taxon>rosids</taxon>
        <taxon>fabids</taxon>
        <taxon>Fabales</taxon>
        <taxon>Fabaceae</taxon>
        <taxon>Papilionoideae</taxon>
        <taxon>50 kb inversion clade</taxon>
        <taxon>NPAAA clade</taxon>
        <taxon>indigoferoid/millettioid clade</taxon>
        <taxon>Phaseoleae</taxon>
        <taxon>Vigna</taxon>
    </lineage>
</organism>
<dbReference type="PROSITE" id="PS50294">
    <property type="entry name" value="WD_REPEATS_REGION"/>
    <property type="match status" value="1"/>
</dbReference>
<evidence type="ECO:0000256" key="1">
    <source>
        <dbReference type="ARBA" id="ARBA00008075"/>
    </source>
</evidence>
<dbReference type="AlphaFoldDB" id="A0AAQ3MYH1"/>
<dbReference type="Gene3D" id="2.130.10.10">
    <property type="entry name" value="YVTN repeat-like/Quinoprotein amine dehydrogenase"/>
    <property type="match status" value="1"/>
</dbReference>
<evidence type="ECO:0000256" key="2">
    <source>
        <dbReference type="ARBA" id="ARBA00022574"/>
    </source>
</evidence>
<keyword evidence="2 6" id="KW-0853">WD repeat</keyword>
<dbReference type="Pfam" id="PF00400">
    <property type="entry name" value="WD40"/>
    <property type="match status" value="1"/>
</dbReference>